<dbReference type="KEGG" id="azq:G3580_16245"/>
<dbReference type="EMBL" id="CP048836">
    <property type="protein sequence ID" value="QID19030.1"/>
    <property type="molecule type" value="Genomic_DNA"/>
</dbReference>
<organism evidence="1 2">
    <name type="scientific">Nitrogeniibacter mangrovi</name>
    <dbReference type="NCBI Taxonomy" id="2016596"/>
    <lineage>
        <taxon>Bacteria</taxon>
        <taxon>Pseudomonadati</taxon>
        <taxon>Pseudomonadota</taxon>
        <taxon>Betaproteobacteria</taxon>
        <taxon>Rhodocyclales</taxon>
        <taxon>Zoogloeaceae</taxon>
        <taxon>Nitrogeniibacter</taxon>
    </lineage>
</organism>
<evidence type="ECO:0000313" key="1">
    <source>
        <dbReference type="EMBL" id="QID19030.1"/>
    </source>
</evidence>
<gene>
    <name evidence="1" type="ORF">G3580_16245</name>
</gene>
<proteinExistence type="predicted"/>
<sequence length="101" mass="11817">MAEDAITEDPEARYLNRVERRLRVLETLEKAGLGLYLPPDARQRKAAIDMLARLIARQRELPRLSRDTLAKAASDLEKRLESMQKQLPSDVQYRNRIRSNW</sequence>
<accession>A0A6C1B9L2</accession>
<keyword evidence="2" id="KW-1185">Reference proteome</keyword>
<protein>
    <submittedName>
        <fullName evidence="1">Uncharacterized protein</fullName>
    </submittedName>
</protein>
<reference evidence="1 2" key="1">
    <citation type="submission" date="2020-02" db="EMBL/GenBank/DDBJ databases">
        <title>Nitrogenibacter mangrovi gen. nov., sp. nov. isolated from mangrove sediment, a denitrifying betaproteobacterium.</title>
        <authorList>
            <person name="Liao H."/>
            <person name="Tian Y."/>
        </authorList>
    </citation>
    <scope>NUCLEOTIDE SEQUENCE [LARGE SCALE GENOMIC DNA]</scope>
    <source>
        <strain evidence="1 2">M9-3-2</strain>
    </source>
</reference>
<dbReference type="Proteomes" id="UP000501991">
    <property type="component" value="Chromosome"/>
</dbReference>
<dbReference type="RefSeq" id="WP_173767243.1">
    <property type="nucleotide sequence ID" value="NZ_CP048836.1"/>
</dbReference>
<dbReference type="AlphaFoldDB" id="A0A6C1B9L2"/>
<evidence type="ECO:0000313" key="2">
    <source>
        <dbReference type="Proteomes" id="UP000501991"/>
    </source>
</evidence>
<name>A0A6C1B9L2_9RHOO</name>